<evidence type="ECO:0000313" key="3">
    <source>
        <dbReference type="Proteomes" id="UP000767854"/>
    </source>
</evidence>
<proteinExistence type="predicted"/>
<dbReference type="Pfam" id="PF00753">
    <property type="entry name" value="Lactamase_B"/>
    <property type="match status" value="1"/>
</dbReference>
<keyword evidence="3" id="KW-1185">Reference proteome</keyword>
<dbReference type="Gene3D" id="3.60.15.10">
    <property type="entry name" value="Ribonuclease Z/Hydroxyacylglutathione hydrolase-like"/>
    <property type="match status" value="1"/>
</dbReference>
<comment type="caution">
    <text evidence="2">The sequence shown here is derived from an EMBL/GenBank/DDBJ whole genome shotgun (WGS) entry which is preliminary data.</text>
</comment>
<dbReference type="SUPFAM" id="SSF56281">
    <property type="entry name" value="Metallo-hydrolase/oxidoreductase"/>
    <property type="match status" value="1"/>
</dbReference>
<dbReference type="RefSeq" id="WP_204664252.1">
    <property type="nucleotide sequence ID" value="NZ_JAFBDT010000012.1"/>
</dbReference>
<sequence>MEHLTGNTYFSPSKGPSIGGYLVKDQLLLIDTGLDDSSVRKAIRDFSDIDVAYIFNTHSHADHCGGNAYIQKQYTAHTFAPELEATFIEQPVLEPIYLYGSCPLTFMKNKYTMAKPSKVHQHLHTSGPFTIEFDGKPHRFQLLKLPGHSPNMMGIVTPDQIAFLGDALISDEAIEKHPLIFTYDVADHLKTLEQLEKLDAKGYIIAHGGYYTHIDHLIASNRNVLIRTQNYLIDRLHRGSYTIEELHAHITEVYRLEETPLQYSLNHSVIKAHLSTLEKQGKVSITVTAGNLKFTAEPGA</sequence>
<dbReference type="EMBL" id="JAFBDT010000012">
    <property type="protein sequence ID" value="MBM7562131.1"/>
    <property type="molecule type" value="Genomic_DNA"/>
</dbReference>
<reference evidence="2 3" key="1">
    <citation type="submission" date="2021-01" db="EMBL/GenBank/DDBJ databases">
        <title>Genomic Encyclopedia of Type Strains, Phase IV (KMG-IV): sequencing the most valuable type-strain genomes for metagenomic binning, comparative biology and taxonomic classification.</title>
        <authorList>
            <person name="Goeker M."/>
        </authorList>
    </citation>
    <scope>NUCLEOTIDE SEQUENCE [LARGE SCALE GENOMIC DNA]</scope>
    <source>
        <strain evidence="2 3">DSM 24436</strain>
    </source>
</reference>
<evidence type="ECO:0000259" key="1">
    <source>
        <dbReference type="SMART" id="SM00849"/>
    </source>
</evidence>
<dbReference type="InterPro" id="IPR050855">
    <property type="entry name" value="NDM-1-like"/>
</dbReference>
<evidence type="ECO:0000313" key="2">
    <source>
        <dbReference type="EMBL" id="MBM7562131.1"/>
    </source>
</evidence>
<dbReference type="InterPro" id="IPR036866">
    <property type="entry name" value="RibonucZ/Hydroxyglut_hydro"/>
</dbReference>
<dbReference type="PANTHER" id="PTHR42951:SF14">
    <property type="entry name" value="METALLO-BETA-LACTAMASE SUPERFAMILY PROTEIN"/>
    <property type="match status" value="1"/>
</dbReference>
<feature type="domain" description="Metallo-beta-lactamase" evidence="1">
    <location>
        <begin position="17"/>
        <end position="207"/>
    </location>
</feature>
<dbReference type="Proteomes" id="UP000767854">
    <property type="component" value="Unassembled WGS sequence"/>
</dbReference>
<protein>
    <submittedName>
        <fullName evidence="2">Glyoxylase-like metal-dependent hydrolase (Beta-lactamase superfamily II)</fullName>
    </submittedName>
</protein>
<gene>
    <name evidence="2" type="ORF">JOC49_001674</name>
</gene>
<accession>A0ABS2MRU6</accession>
<organism evidence="2 3">
    <name type="scientific">Fusibacter tunisiensis</name>
    <dbReference type="NCBI Taxonomy" id="1008308"/>
    <lineage>
        <taxon>Bacteria</taxon>
        <taxon>Bacillati</taxon>
        <taxon>Bacillota</taxon>
        <taxon>Clostridia</taxon>
        <taxon>Eubacteriales</taxon>
        <taxon>Eubacteriales Family XII. Incertae Sedis</taxon>
        <taxon>Fusibacter</taxon>
    </lineage>
</organism>
<name>A0ABS2MRU6_9FIRM</name>
<dbReference type="InterPro" id="IPR001279">
    <property type="entry name" value="Metallo-B-lactamas"/>
</dbReference>
<dbReference type="PANTHER" id="PTHR42951">
    <property type="entry name" value="METALLO-BETA-LACTAMASE DOMAIN-CONTAINING"/>
    <property type="match status" value="1"/>
</dbReference>
<dbReference type="SMART" id="SM00849">
    <property type="entry name" value="Lactamase_B"/>
    <property type="match status" value="1"/>
</dbReference>
<dbReference type="CDD" id="cd07743">
    <property type="entry name" value="metallo-hydrolase-like_MBL-fold"/>
    <property type="match status" value="1"/>
</dbReference>